<dbReference type="GO" id="GO:0071111">
    <property type="term" value="F:cyclic-guanylate-specific phosphodiesterase activity"/>
    <property type="evidence" value="ECO:0007669"/>
    <property type="project" value="InterPro"/>
</dbReference>
<protein>
    <submittedName>
        <fullName evidence="2">Putative Diguanylate phosphodiesterase</fullName>
    </submittedName>
</protein>
<feature type="domain" description="EAL" evidence="1">
    <location>
        <begin position="14"/>
        <end position="268"/>
    </location>
</feature>
<dbReference type="KEGG" id="vni:VIBNI_B2124"/>
<reference evidence="2 3" key="1">
    <citation type="journal article" date="2013" name="ISME J.">
        <title>Comparative genomics of pathogenic lineages of Vibrio nigripulchritudo identifies virulence-associated traits.</title>
        <authorList>
            <person name="Goudenege D."/>
            <person name="Labreuche Y."/>
            <person name="Krin E."/>
            <person name="Ansquer D."/>
            <person name="Mangenot S."/>
            <person name="Calteau A."/>
            <person name="Medigue C."/>
            <person name="Mazel D."/>
            <person name="Polz M.F."/>
            <person name="Le Roux F."/>
        </authorList>
    </citation>
    <scope>NUCLEOTIDE SEQUENCE [LARGE SCALE GENOMIC DNA]</scope>
    <source>
        <strain evidence="3">SnF1</strain>
    </source>
</reference>
<dbReference type="CDD" id="cd01948">
    <property type="entry name" value="EAL"/>
    <property type="match status" value="1"/>
</dbReference>
<dbReference type="RefSeq" id="WP_022562182.1">
    <property type="nucleotide sequence ID" value="NC_022543.1"/>
</dbReference>
<dbReference type="SUPFAM" id="SSF141868">
    <property type="entry name" value="EAL domain-like"/>
    <property type="match status" value="1"/>
</dbReference>
<dbReference type="eggNOG" id="COG2200">
    <property type="taxonomic scope" value="Bacteria"/>
</dbReference>
<gene>
    <name evidence="2" type="ORF">VIBNI_B2124</name>
</gene>
<dbReference type="InterPro" id="IPR001633">
    <property type="entry name" value="EAL_dom"/>
</dbReference>
<dbReference type="AlphaFoldDB" id="U4K906"/>
<dbReference type="Gene3D" id="3.20.20.450">
    <property type="entry name" value="EAL domain"/>
    <property type="match status" value="1"/>
</dbReference>
<dbReference type="InterPro" id="IPR035919">
    <property type="entry name" value="EAL_sf"/>
</dbReference>
<dbReference type="Proteomes" id="UP000016895">
    <property type="component" value="Chromosome 2"/>
</dbReference>
<dbReference type="InterPro" id="IPR050706">
    <property type="entry name" value="Cyclic-di-GMP_PDE-like"/>
</dbReference>
<name>U4K906_9VIBR</name>
<organism evidence="2 3">
    <name type="scientific">Vibrio nigripulchritudo</name>
    <dbReference type="NCBI Taxonomy" id="28173"/>
    <lineage>
        <taxon>Bacteria</taxon>
        <taxon>Pseudomonadati</taxon>
        <taxon>Pseudomonadota</taxon>
        <taxon>Gammaproteobacteria</taxon>
        <taxon>Vibrionales</taxon>
        <taxon>Vibrionaceae</taxon>
        <taxon>Vibrio</taxon>
    </lineage>
</organism>
<evidence type="ECO:0000313" key="2">
    <source>
        <dbReference type="EMBL" id="CCO61827.1"/>
    </source>
</evidence>
<dbReference type="OrthoDB" id="1673646at2"/>
<dbReference type="PANTHER" id="PTHR33121">
    <property type="entry name" value="CYCLIC DI-GMP PHOSPHODIESTERASE PDEF"/>
    <property type="match status" value="1"/>
</dbReference>
<dbReference type="Pfam" id="PF00563">
    <property type="entry name" value="EAL"/>
    <property type="match status" value="1"/>
</dbReference>
<dbReference type="PROSITE" id="PS50883">
    <property type="entry name" value="EAL"/>
    <property type="match status" value="1"/>
</dbReference>
<dbReference type="SMART" id="SM00052">
    <property type="entry name" value="EAL"/>
    <property type="match status" value="1"/>
</dbReference>
<dbReference type="EMBL" id="FO203527">
    <property type="protein sequence ID" value="CCO61827.1"/>
    <property type="molecule type" value="Genomic_DNA"/>
</dbReference>
<sequence length="271" mass="30791">MKVVYNTQEDPVQDIIFTDEQGWSYSSFDGITFKGVYQPIFDRQNNIHAYEGLVRITNQNGDAVSPDDYLKPIRGDLKKLMLFFLITGKIHFQNFSRFYLPEQSIFINAPPCVFNTLGNSPGAIEQLLIRLQALGVPKENVVYEIMEDNNTEMSLMAQGIANLKEVDIRVALDDFGSMGCDMARVRRHDVNIVKIDKAMVQNFVSTRSQIWEVLDYCQSRNITTIAEGIETQEQLAIMKEWGVDYFQGYLLGKPIPAQNILGVQSQQGSNE</sequence>
<accession>U4K906</accession>
<proteinExistence type="predicted"/>
<dbReference type="STRING" id="28173.VIBNI_B2124"/>
<dbReference type="PATRIC" id="fig|1260221.3.peg.5677"/>
<keyword evidence="3" id="KW-1185">Reference proteome</keyword>
<evidence type="ECO:0000259" key="1">
    <source>
        <dbReference type="PROSITE" id="PS50883"/>
    </source>
</evidence>
<dbReference type="PANTHER" id="PTHR33121:SF76">
    <property type="entry name" value="SIGNALING PROTEIN"/>
    <property type="match status" value="1"/>
</dbReference>
<evidence type="ECO:0000313" key="3">
    <source>
        <dbReference type="Proteomes" id="UP000016895"/>
    </source>
</evidence>